<keyword evidence="5 12" id="KW-0597">Phosphoprotein</keyword>
<dbReference type="InterPro" id="IPR001610">
    <property type="entry name" value="PAC"/>
</dbReference>
<dbReference type="RefSeq" id="WP_406698787.1">
    <property type="nucleotide sequence ID" value="NZ_CP155447.1"/>
</dbReference>
<dbReference type="Pfam" id="PF02518">
    <property type="entry name" value="HATPase_c"/>
    <property type="match status" value="1"/>
</dbReference>
<dbReference type="EC" id="2.7.13.3" evidence="3"/>
<dbReference type="Pfam" id="PF00072">
    <property type="entry name" value="Response_reg"/>
    <property type="match status" value="1"/>
</dbReference>
<dbReference type="InterPro" id="IPR005467">
    <property type="entry name" value="His_kinase_dom"/>
</dbReference>
<accession>A0AAU7CLA7</accession>
<dbReference type="Pfam" id="PF08448">
    <property type="entry name" value="PAS_4"/>
    <property type="match status" value="1"/>
</dbReference>
<dbReference type="PROSITE" id="PS50113">
    <property type="entry name" value="PAC"/>
    <property type="match status" value="1"/>
</dbReference>
<dbReference type="CDD" id="cd00082">
    <property type="entry name" value="HisKA"/>
    <property type="match status" value="1"/>
</dbReference>
<evidence type="ECO:0000259" key="14">
    <source>
        <dbReference type="PROSITE" id="PS50109"/>
    </source>
</evidence>
<keyword evidence="7" id="KW-0547">Nucleotide-binding</keyword>
<dbReference type="PANTHER" id="PTHR43047:SF72">
    <property type="entry name" value="OSMOSENSING HISTIDINE PROTEIN KINASE SLN1"/>
    <property type="match status" value="1"/>
</dbReference>
<comment type="subcellular location">
    <subcellularLocation>
        <location evidence="2">Cell membrane</location>
    </subcellularLocation>
</comment>
<dbReference type="GO" id="GO:0005886">
    <property type="term" value="C:plasma membrane"/>
    <property type="evidence" value="ECO:0007669"/>
    <property type="project" value="UniProtKB-SubCell"/>
</dbReference>
<dbReference type="EMBL" id="CP155447">
    <property type="protein sequence ID" value="XBH05936.1"/>
    <property type="molecule type" value="Genomic_DNA"/>
</dbReference>
<feature type="domain" description="PAC" evidence="17">
    <location>
        <begin position="390"/>
        <end position="442"/>
    </location>
</feature>
<keyword evidence="6" id="KW-0808">Transferase</keyword>
<dbReference type="InterPro" id="IPR000014">
    <property type="entry name" value="PAS"/>
</dbReference>
<dbReference type="Pfam" id="PF13185">
    <property type="entry name" value="GAF_2"/>
    <property type="match status" value="1"/>
</dbReference>
<dbReference type="SMART" id="SM00388">
    <property type="entry name" value="HisKA"/>
    <property type="match status" value="1"/>
</dbReference>
<dbReference type="InterPro" id="IPR036097">
    <property type="entry name" value="HisK_dim/P_sf"/>
</dbReference>
<proteinExistence type="predicted"/>
<dbReference type="InterPro" id="IPR000700">
    <property type="entry name" value="PAS-assoc_C"/>
</dbReference>
<keyword evidence="10" id="KW-0902">Two-component regulatory system</keyword>
<evidence type="ECO:0000256" key="8">
    <source>
        <dbReference type="ARBA" id="ARBA00022777"/>
    </source>
</evidence>
<keyword evidence="8" id="KW-0418">Kinase</keyword>
<dbReference type="GO" id="GO:0009927">
    <property type="term" value="F:histidine phosphotransfer kinase activity"/>
    <property type="evidence" value="ECO:0007669"/>
    <property type="project" value="TreeGrafter"/>
</dbReference>
<evidence type="ECO:0000313" key="18">
    <source>
        <dbReference type="EMBL" id="XBH05936.1"/>
    </source>
</evidence>
<dbReference type="CDD" id="cd17580">
    <property type="entry name" value="REC_2_DhkD-like"/>
    <property type="match status" value="1"/>
</dbReference>
<dbReference type="InterPro" id="IPR003018">
    <property type="entry name" value="GAF"/>
</dbReference>
<evidence type="ECO:0000256" key="7">
    <source>
        <dbReference type="ARBA" id="ARBA00022741"/>
    </source>
</evidence>
<evidence type="ECO:0000259" key="17">
    <source>
        <dbReference type="PROSITE" id="PS50113"/>
    </source>
</evidence>
<evidence type="ECO:0000256" key="5">
    <source>
        <dbReference type="ARBA" id="ARBA00022553"/>
    </source>
</evidence>
<feature type="coiled-coil region" evidence="13">
    <location>
        <begin position="289"/>
        <end position="316"/>
    </location>
</feature>
<dbReference type="SMART" id="SM00091">
    <property type="entry name" value="PAS"/>
    <property type="match status" value="1"/>
</dbReference>
<dbReference type="CDD" id="cd00075">
    <property type="entry name" value="HATPase"/>
    <property type="match status" value="1"/>
</dbReference>
<dbReference type="FunFam" id="3.30.565.10:FF:000023">
    <property type="entry name" value="PAS domain-containing sensor histidine kinase"/>
    <property type="match status" value="1"/>
</dbReference>
<keyword evidence="11" id="KW-0472">Membrane</keyword>
<evidence type="ECO:0000256" key="10">
    <source>
        <dbReference type="ARBA" id="ARBA00023012"/>
    </source>
</evidence>
<evidence type="ECO:0000256" key="13">
    <source>
        <dbReference type="SAM" id="Coils"/>
    </source>
</evidence>
<dbReference type="Pfam" id="PF00512">
    <property type="entry name" value="HisKA"/>
    <property type="match status" value="1"/>
</dbReference>
<dbReference type="SMART" id="SM00448">
    <property type="entry name" value="REC"/>
    <property type="match status" value="1"/>
</dbReference>
<organism evidence="18">
    <name type="scientific">Singulisphaera sp. Ch08</name>
    <dbReference type="NCBI Taxonomy" id="3120278"/>
    <lineage>
        <taxon>Bacteria</taxon>
        <taxon>Pseudomonadati</taxon>
        <taxon>Planctomycetota</taxon>
        <taxon>Planctomycetia</taxon>
        <taxon>Isosphaerales</taxon>
        <taxon>Isosphaeraceae</taxon>
        <taxon>Singulisphaera</taxon>
    </lineage>
</organism>
<dbReference type="SUPFAM" id="SSF55781">
    <property type="entry name" value="GAF domain-like"/>
    <property type="match status" value="2"/>
</dbReference>
<evidence type="ECO:0000256" key="11">
    <source>
        <dbReference type="ARBA" id="ARBA00023136"/>
    </source>
</evidence>
<dbReference type="Gene3D" id="3.30.450.20">
    <property type="entry name" value="PAS domain"/>
    <property type="match status" value="2"/>
</dbReference>
<keyword evidence="4" id="KW-1003">Cell membrane</keyword>
<dbReference type="SUPFAM" id="SSF55874">
    <property type="entry name" value="ATPase domain of HSP90 chaperone/DNA topoisomerase II/histidine kinase"/>
    <property type="match status" value="1"/>
</dbReference>
<dbReference type="InterPro" id="IPR003594">
    <property type="entry name" value="HATPase_dom"/>
</dbReference>
<dbReference type="InterPro" id="IPR013655">
    <property type="entry name" value="PAS_fold_3"/>
</dbReference>
<gene>
    <name evidence="18" type="ORF">V5E97_07860</name>
</gene>
<evidence type="ECO:0000256" key="3">
    <source>
        <dbReference type="ARBA" id="ARBA00012438"/>
    </source>
</evidence>
<dbReference type="InterPro" id="IPR036890">
    <property type="entry name" value="HATPase_C_sf"/>
</dbReference>
<dbReference type="Gene3D" id="3.30.565.10">
    <property type="entry name" value="Histidine kinase-like ATPase, C-terminal domain"/>
    <property type="match status" value="1"/>
</dbReference>
<dbReference type="InterPro" id="IPR035965">
    <property type="entry name" value="PAS-like_dom_sf"/>
</dbReference>
<dbReference type="NCBIfam" id="TIGR00229">
    <property type="entry name" value="sensory_box"/>
    <property type="match status" value="2"/>
</dbReference>
<evidence type="ECO:0000256" key="9">
    <source>
        <dbReference type="ARBA" id="ARBA00022840"/>
    </source>
</evidence>
<dbReference type="Gene3D" id="3.40.50.2300">
    <property type="match status" value="1"/>
</dbReference>
<feature type="domain" description="PAS" evidence="16">
    <location>
        <begin position="4"/>
        <end position="62"/>
    </location>
</feature>
<dbReference type="SMART" id="SM00387">
    <property type="entry name" value="HATPase_c"/>
    <property type="match status" value="1"/>
</dbReference>
<dbReference type="InterPro" id="IPR001789">
    <property type="entry name" value="Sig_transdc_resp-reg_receiver"/>
</dbReference>
<evidence type="ECO:0000256" key="12">
    <source>
        <dbReference type="PROSITE-ProRule" id="PRU00169"/>
    </source>
</evidence>
<dbReference type="SMART" id="SM00065">
    <property type="entry name" value="GAF"/>
    <property type="match status" value="2"/>
</dbReference>
<evidence type="ECO:0000259" key="16">
    <source>
        <dbReference type="PROSITE" id="PS50112"/>
    </source>
</evidence>
<dbReference type="InterPro" id="IPR013656">
    <property type="entry name" value="PAS_4"/>
</dbReference>
<dbReference type="PRINTS" id="PR00344">
    <property type="entry name" value="BCTRLSENSOR"/>
</dbReference>
<dbReference type="InterPro" id="IPR029016">
    <property type="entry name" value="GAF-like_dom_sf"/>
</dbReference>
<evidence type="ECO:0000256" key="4">
    <source>
        <dbReference type="ARBA" id="ARBA00022475"/>
    </source>
</evidence>
<dbReference type="PANTHER" id="PTHR43047">
    <property type="entry name" value="TWO-COMPONENT HISTIDINE PROTEIN KINASE"/>
    <property type="match status" value="1"/>
</dbReference>
<evidence type="ECO:0000259" key="15">
    <source>
        <dbReference type="PROSITE" id="PS50110"/>
    </source>
</evidence>
<dbReference type="CDD" id="cd00130">
    <property type="entry name" value="PAS"/>
    <property type="match status" value="2"/>
</dbReference>
<feature type="domain" description="Response regulatory" evidence="15">
    <location>
        <begin position="867"/>
        <end position="983"/>
    </location>
</feature>
<dbReference type="Gene3D" id="1.10.287.130">
    <property type="match status" value="1"/>
</dbReference>
<dbReference type="InterPro" id="IPR003661">
    <property type="entry name" value="HisK_dim/P_dom"/>
</dbReference>
<dbReference type="AlphaFoldDB" id="A0AAU7CLA7"/>
<dbReference type="Pfam" id="PF01590">
    <property type="entry name" value="GAF"/>
    <property type="match status" value="1"/>
</dbReference>
<feature type="modified residue" description="4-aspartylphosphate" evidence="12">
    <location>
        <position position="916"/>
    </location>
</feature>
<keyword evidence="13" id="KW-0175">Coiled coil</keyword>
<evidence type="ECO:0000256" key="6">
    <source>
        <dbReference type="ARBA" id="ARBA00022679"/>
    </source>
</evidence>
<sequence>MTNSLPWFPTILNSIADAVIVGDMDGRVTFMNPAAETLTGSSLCQAKGKPVSEIFPLLDEESGTAIEPFPRMAALDPSRMDLPKRPLLRTRLGFLVPIEHTTSPIEENGKTVGTVVVFRDVSVQRRHEESLRRRNERLQILSEATGKLLATDQPEAMVTRLFETVSKHLGLDAYFNVMLDSEADGLQLDACAGISEPEAQGIKLRKLGEAVCDPIDLPEPSLVASEIQNSDDERVQAVNGFGPRASAYNALKAGDRLLDTLSFATRNRDRFSEDELEFLKAVCHYVALAKERQRLLNEERERVDRLERSAEALSQSEYELRYALEVGRLGSWHLEFPSNDLRCSAQCRADFGRAANESFTYNDFLHALHDDDRESVSERIERAFSTGEDYEAEYRVYWPDGSLHWIFARGRPIYHAVESTLGLVGLTLDVTSRKQNEALLEQQKHILELVVLDSSLSEVLDALCRMIEKQFEEEEMHASILLLDPDGVHLRHGGAPTLPTAYVQAIDGTAIGPAVGSCGTAAFQKKPIYVSDIANDPLWADYADLALSHGLRACWSHPILSSSGAVLGSVAMYYHRPRQPSPNDLRLIDIVTRTATIAIERKRFEIELHQRNEQLIDADRRKNEFLAMLAHELRNPLSSIGNAAELLKQDKTGEHHVWANEVLDRQVKHLARLIDDLLDISRLTHGKIELQRETIDASKILGQAVAAVRPTAELRRQKLTVSSTRGASLVHADPLRLEQILTNLLTNAVKYTPEGGQISVAIAHEDENIILSVKDDGVGIAPERIPQMFELFTQGDRTLARSEGGLGIGLTIVKTLVEMHGGTVTAASAGPGQGSMFRVTLPSLAQEIRPARAPATPKSDRKTQLRRLLIVDDNEDTVKCMARLLRLKGHEVATASTGLEAVERVSDFKPEIVLLDIGLPGMDGYQVAQKLRAEKACKDLLIIAISGYGQEEDRRRSTSSGFDHHLVKPIDHDALLSLIDGPC</sequence>
<evidence type="ECO:0000256" key="2">
    <source>
        <dbReference type="ARBA" id="ARBA00004236"/>
    </source>
</evidence>
<dbReference type="SUPFAM" id="SSF55785">
    <property type="entry name" value="PYP-like sensor domain (PAS domain)"/>
    <property type="match status" value="2"/>
</dbReference>
<feature type="domain" description="Histidine kinase" evidence="14">
    <location>
        <begin position="628"/>
        <end position="845"/>
    </location>
</feature>
<dbReference type="Gene3D" id="3.30.450.40">
    <property type="match status" value="2"/>
</dbReference>
<protein>
    <recommendedName>
        <fullName evidence="3">histidine kinase</fullName>
        <ecNumber evidence="3">2.7.13.3</ecNumber>
    </recommendedName>
</protein>
<dbReference type="GO" id="GO:0000155">
    <property type="term" value="F:phosphorelay sensor kinase activity"/>
    <property type="evidence" value="ECO:0007669"/>
    <property type="project" value="InterPro"/>
</dbReference>
<dbReference type="SMART" id="SM00086">
    <property type="entry name" value="PAC"/>
    <property type="match status" value="2"/>
</dbReference>
<dbReference type="PROSITE" id="PS50112">
    <property type="entry name" value="PAS"/>
    <property type="match status" value="1"/>
</dbReference>
<dbReference type="PROSITE" id="PS50110">
    <property type="entry name" value="RESPONSE_REGULATORY"/>
    <property type="match status" value="1"/>
</dbReference>
<dbReference type="InterPro" id="IPR011006">
    <property type="entry name" value="CheY-like_superfamily"/>
</dbReference>
<dbReference type="GO" id="GO:0005524">
    <property type="term" value="F:ATP binding"/>
    <property type="evidence" value="ECO:0007669"/>
    <property type="project" value="UniProtKB-KW"/>
</dbReference>
<dbReference type="PROSITE" id="PS50109">
    <property type="entry name" value="HIS_KIN"/>
    <property type="match status" value="1"/>
</dbReference>
<dbReference type="Gene3D" id="2.10.70.100">
    <property type="match status" value="1"/>
</dbReference>
<dbReference type="InterPro" id="IPR004358">
    <property type="entry name" value="Sig_transdc_His_kin-like_C"/>
</dbReference>
<reference evidence="18" key="1">
    <citation type="submission" date="2024-05" db="EMBL/GenBank/DDBJ databases">
        <title>Planctomycetes of the genus Singulisphaera possess chitinolytic capabilities.</title>
        <authorList>
            <person name="Ivanova A."/>
        </authorList>
    </citation>
    <scope>NUCLEOTIDE SEQUENCE</scope>
    <source>
        <strain evidence="18">Ch08T</strain>
    </source>
</reference>
<keyword evidence="9 18" id="KW-0067">ATP-binding</keyword>
<name>A0AAU7CLA7_9BACT</name>
<dbReference type="Pfam" id="PF08447">
    <property type="entry name" value="PAS_3"/>
    <property type="match status" value="1"/>
</dbReference>
<dbReference type="SUPFAM" id="SSF52172">
    <property type="entry name" value="CheY-like"/>
    <property type="match status" value="1"/>
</dbReference>
<dbReference type="SUPFAM" id="SSF47384">
    <property type="entry name" value="Homodimeric domain of signal transducing histidine kinase"/>
    <property type="match status" value="1"/>
</dbReference>
<comment type="catalytic activity">
    <reaction evidence="1">
        <text>ATP + protein L-histidine = ADP + protein N-phospho-L-histidine.</text>
        <dbReference type="EC" id="2.7.13.3"/>
    </reaction>
</comment>
<evidence type="ECO:0000256" key="1">
    <source>
        <dbReference type="ARBA" id="ARBA00000085"/>
    </source>
</evidence>